<feature type="domain" description="Carbohydrate kinase FGGY C-terminal" evidence="5">
    <location>
        <begin position="258"/>
        <end position="463"/>
    </location>
</feature>
<keyword evidence="3 6" id="KW-0418">Kinase</keyword>
<protein>
    <submittedName>
        <fullName evidence="6">Carbohydrate kinase, FGGY</fullName>
    </submittedName>
</protein>
<accession>H7EGY6</accession>
<dbReference type="GO" id="GO:0016301">
    <property type="term" value="F:kinase activity"/>
    <property type="evidence" value="ECO:0007669"/>
    <property type="project" value="UniProtKB-KW"/>
</dbReference>
<evidence type="ECO:0000313" key="7">
    <source>
        <dbReference type="Proteomes" id="UP000003571"/>
    </source>
</evidence>
<evidence type="ECO:0000259" key="4">
    <source>
        <dbReference type="Pfam" id="PF00370"/>
    </source>
</evidence>
<dbReference type="STRING" id="907348.TresaDRAFT_2760"/>
<organism evidence="6 7">
    <name type="scientific">Treponema saccharophilum DSM 2985</name>
    <dbReference type="NCBI Taxonomy" id="907348"/>
    <lineage>
        <taxon>Bacteria</taxon>
        <taxon>Pseudomonadati</taxon>
        <taxon>Spirochaetota</taxon>
        <taxon>Spirochaetia</taxon>
        <taxon>Spirochaetales</taxon>
        <taxon>Treponemataceae</taxon>
        <taxon>Treponema</taxon>
    </lineage>
</organism>
<evidence type="ECO:0000313" key="6">
    <source>
        <dbReference type="EMBL" id="EIC03144.1"/>
    </source>
</evidence>
<proteinExistence type="inferred from homology"/>
<dbReference type="OrthoDB" id="9786272at2"/>
<dbReference type="Pfam" id="PF21546">
    <property type="entry name" value="FGGY_C_2"/>
    <property type="match status" value="1"/>
</dbReference>
<dbReference type="InterPro" id="IPR018484">
    <property type="entry name" value="FGGY_N"/>
</dbReference>
<dbReference type="RefSeq" id="WP_002701718.1">
    <property type="nucleotide sequence ID" value="NZ_AGRW01000020.1"/>
</dbReference>
<dbReference type="SUPFAM" id="SSF53067">
    <property type="entry name" value="Actin-like ATPase domain"/>
    <property type="match status" value="2"/>
</dbReference>
<dbReference type="Proteomes" id="UP000003571">
    <property type="component" value="Unassembled WGS sequence"/>
</dbReference>
<comment type="caution">
    <text evidence="6">The sequence shown here is derived from an EMBL/GenBank/DDBJ whole genome shotgun (WGS) entry which is preliminary data.</text>
</comment>
<dbReference type="GO" id="GO:0005975">
    <property type="term" value="P:carbohydrate metabolic process"/>
    <property type="evidence" value="ECO:0007669"/>
    <property type="project" value="InterPro"/>
</dbReference>
<dbReference type="eggNOG" id="COG1070">
    <property type="taxonomic scope" value="Bacteria"/>
</dbReference>
<evidence type="ECO:0000256" key="3">
    <source>
        <dbReference type="ARBA" id="ARBA00022777"/>
    </source>
</evidence>
<gene>
    <name evidence="6" type="ORF">TresaDRAFT_2760</name>
</gene>
<evidence type="ECO:0000256" key="2">
    <source>
        <dbReference type="ARBA" id="ARBA00022679"/>
    </source>
</evidence>
<dbReference type="PATRIC" id="fig|907348.3.peg.40"/>
<dbReference type="InterPro" id="IPR049382">
    <property type="entry name" value="FGGY_C_2"/>
</dbReference>
<name>H7EGY6_9SPIR</name>
<dbReference type="EMBL" id="AGRW01000020">
    <property type="protein sequence ID" value="EIC03144.1"/>
    <property type="molecule type" value="Genomic_DNA"/>
</dbReference>
<evidence type="ECO:0000259" key="5">
    <source>
        <dbReference type="Pfam" id="PF21546"/>
    </source>
</evidence>
<dbReference type="InterPro" id="IPR050406">
    <property type="entry name" value="FGGY_Carb_Kinase"/>
</dbReference>
<dbReference type="AlphaFoldDB" id="H7EGY6"/>
<dbReference type="InterPro" id="IPR043129">
    <property type="entry name" value="ATPase_NBD"/>
</dbReference>
<comment type="similarity">
    <text evidence="1">Belongs to the FGGY kinase family.</text>
</comment>
<feature type="domain" description="Carbohydrate kinase FGGY N-terminal" evidence="4">
    <location>
        <begin position="5"/>
        <end position="249"/>
    </location>
</feature>
<dbReference type="Gene3D" id="3.30.420.40">
    <property type="match status" value="2"/>
</dbReference>
<sequence length="509" mass="55704">MKTGIIVIDIGMTNKKVAVYDERLKQLDVAYRNFAPVSVRDSLGNDVPAHDLDGMREWFASCIKEFASKYDIRALSVTTHGATAVFVGVDGKPCAPCVMYTYEPGKEFHDSFHALCGSGDELQRMTHSPRFDSMINLAKGIYFVRERFPKEFAAAETILNFPQYWTFLLTGKKCYEQTFLACHTYLWEQNKRAWSSVAEKLGITGKMPSDFVGPCSAAGTVLPEVAEKLGLSAGVVVASGIHDSNASLLPYLAKGGGDFVLNSTGTWCVLMHPDDSCSSAVMGEDDIGKAVFFNRSALDKPVKTAIFLGGLEVDSYVKIFRRENSTDAFPCATMEDVRDVLRRKSDFVLPEIVRGSGQFPSSRAGISEGGKFFPYESILGGSAVPGILADERRFWAALVVSMVIQTETALRRVALKDGTAVFTEGGFRKNALYNTLLASVMRKNDFFITGISEATAAGSAMCALTALTGASLSELGKNIPIEKTRIMPDDAGDYESYKQEWLRMAAEQE</sequence>
<reference evidence="6 7" key="1">
    <citation type="submission" date="2011-09" db="EMBL/GenBank/DDBJ databases">
        <title>The draft genome of Treponema saccharophilum DSM 2985.</title>
        <authorList>
            <consortium name="US DOE Joint Genome Institute (JGI-PGF)"/>
            <person name="Lucas S."/>
            <person name="Copeland A."/>
            <person name="Lapidus A."/>
            <person name="Glavina del Rio T."/>
            <person name="Dalin E."/>
            <person name="Tice H."/>
            <person name="Bruce D."/>
            <person name="Goodwin L."/>
            <person name="Pitluck S."/>
            <person name="Peters L."/>
            <person name="Kyrpides N."/>
            <person name="Mavromatis K."/>
            <person name="Ivanova N."/>
            <person name="Markowitz V."/>
            <person name="Cheng J.-F."/>
            <person name="Hugenholtz P."/>
            <person name="Woyke T."/>
            <person name="Wu D."/>
            <person name="Gronow S."/>
            <person name="Wellnitz S."/>
            <person name="Brambilla E."/>
            <person name="Klenk H.-P."/>
            <person name="Eisen J.A."/>
        </authorList>
    </citation>
    <scope>NUCLEOTIDE SEQUENCE [LARGE SCALE GENOMIC DNA]</scope>
    <source>
        <strain evidence="6 7">DSM 2985</strain>
    </source>
</reference>
<keyword evidence="7" id="KW-1185">Reference proteome</keyword>
<dbReference type="PANTHER" id="PTHR43095">
    <property type="entry name" value="SUGAR KINASE"/>
    <property type="match status" value="1"/>
</dbReference>
<evidence type="ECO:0000256" key="1">
    <source>
        <dbReference type="ARBA" id="ARBA00009156"/>
    </source>
</evidence>
<dbReference type="Pfam" id="PF00370">
    <property type="entry name" value="FGGY_N"/>
    <property type="match status" value="1"/>
</dbReference>
<keyword evidence="2" id="KW-0808">Transferase</keyword>
<dbReference type="PANTHER" id="PTHR43095:SF5">
    <property type="entry name" value="XYLULOSE KINASE"/>
    <property type="match status" value="1"/>
</dbReference>